<dbReference type="EMBL" id="JAQJCQ010000021">
    <property type="protein sequence ID" value="MEL4893517.1"/>
    <property type="molecule type" value="Genomic_DNA"/>
</dbReference>
<sequence length="262" mass="28600">MAEPILIDGQRVWLKQYGMQSRRLALAALRLVARCLHLHALRPPPHHGGERARQVEARRLAELRAQAVHVPDVLGGGRAALVISDNGQSLAHCLRQAQHAPRRLDALVAAAVAAIAAAHRRGAYLGQPLPRNMTYDGACVGFLDFEEDPLEVMTLEQAQARDWLLFGYGVAKYYDSRPQALGGLMRAALRDARAPVRDQTHQVTARLQRLARAAARCGRSARALAHAILVLHAASVARVGVAMAVLADWCSDGDLDLLQWLL</sequence>
<protein>
    <submittedName>
        <fullName evidence="1">Serine/threonine protein phosphatase</fullName>
    </submittedName>
</protein>
<keyword evidence="2" id="KW-1185">Reference proteome</keyword>
<accession>A0ABU9LFR9</accession>
<gene>
    <name evidence="1" type="ORF">PIQ37_19005</name>
</gene>
<evidence type="ECO:0000313" key="1">
    <source>
        <dbReference type="EMBL" id="MEL4893517.1"/>
    </source>
</evidence>
<comment type="caution">
    <text evidence="1">The sequence shown here is derived from an EMBL/GenBank/DDBJ whole genome shotgun (WGS) entry which is preliminary data.</text>
</comment>
<dbReference type="RefSeq" id="WP_342074664.1">
    <property type="nucleotide sequence ID" value="NZ_JAQJCQ010000021.1"/>
</dbReference>
<reference evidence="1 2" key="1">
    <citation type="journal article" date="2024" name="FEMS Microbiol. Lett.">
        <title>Xanthomonas protegens sp. nov., a novel rice seed-associated bacterium, provides in vivo protection against X. oryzae pv. oryzae, the bacterial leaf blight pathogen.</title>
        <authorList>
            <person name="Rana R."/>
            <person name="Sharma A."/>
            <person name="Madhavan V.N."/>
            <person name="Korpole S."/>
            <person name="Sonti R.V."/>
            <person name="Patel H.K."/>
            <person name="Patil P.B."/>
        </authorList>
    </citation>
    <scope>NUCLEOTIDE SEQUENCE [LARGE SCALE GENOMIC DNA]</scope>
    <source>
        <strain evidence="1 2">PPL118</strain>
    </source>
</reference>
<proteinExistence type="predicted"/>
<organism evidence="1 2">
    <name type="scientific">Xanthomonas protegens</name>
    <dbReference type="NCBI Taxonomy" id="3380705"/>
    <lineage>
        <taxon>Bacteria</taxon>
        <taxon>Pseudomonadati</taxon>
        <taxon>Pseudomonadota</taxon>
        <taxon>Gammaproteobacteria</taxon>
        <taxon>Lysobacterales</taxon>
        <taxon>Lysobacteraceae</taxon>
        <taxon>Xanthomonas</taxon>
    </lineage>
</organism>
<dbReference type="Proteomes" id="UP001486626">
    <property type="component" value="Unassembled WGS sequence"/>
</dbReference>
<name>A0ABU9LFR9_9XANT</name>
<evidence type="ECO:0000313" key="2">
    <source>
        <dbReference type="Proteomes" id="UP001486626"/>
    </source>
</evidence>